<dbReference type="AlphaFoldDB" id="B7PNE8"/>
<protein>
    <submittedName>
        <fullName evidence="1 2">Uncharacterized protein</fullName>
    </submittedName>
</protein>
<reference evidence="1 3" key="1">
    <citation type="submission" date="2008-03" db="EMBL/GenBank/DDBJ databases">
        <title>Annotation of Ixodes scapularis.</title>
        <authorList>
            <consortium name="Ixodes scapularis Genome Project Consortium"/>
            <person name="Caler E."/>
            <person name="Hannick L.I."/>
            <person name="Bidwell S."/>
            <person name="Joardar V."/>
            <person name="Thiagarajan M."/>
            <person name="Amedeo P."/>
            <person name="Galinsky K.J."/>
            <person name="Schobel S."/>
            <person name="Inman J."/>
            <person name="Hostetler J."/>
            <person name="Miller J."/>
            <person name="Hammond M."/>
            <person name="Megy K."/>
            <person name="Lawson D."/>
            <person name="Kodira C."/>
            <person name="Sutton G."/>
            <person name="Meyer J."/>
            <person name="Hill C.A."/>
            <person name="Birren B."/>
            <person name="Nene V."/>
            <person name="Collins F."/>
            <person name="Alarcon-Chaidez F."/>
            <person name="Wikel S."/>
            <person name="Strausberg R."/>
        </authorList>
    </citation>
    <scope>NUCLEOTIDE SEQUENCE [LARGE SCALE GENOMIC DNA]</scope>
    <source>
        <strain evidence="3">Wikel</strain>
        <strain evidence="1">Wikel colony</strain>
    </source>
</reference>
<name>B7PNE8_IXOSC</name>
<dbReference type="VEuPathDB" id="VectorBase:ISCI018850"/>
<dbReference type="Proteomes" id="UP000001555">
    <property type="component" value="Unassembled WGS sequence"/>
</dbReference>
<evidence type="ECO:0000313" key="2">
    <source>
        <dbReference type="EnsemblMetazoa" id="ISCW018850-PA"/>
    </source>
</evidence>
<dbReference type="EnsemblMetazoa" id="ISCW018850-RA">
    <property type="protein sequence ID" value="ISCW018850-PA"/>
    <property type="gene ID" value="ISCW018850"/>
</dbReference>
<accession>B7PNE8</accession>
<dbReference type="HOGENOM" id="CLU_2819895_0_0_1"/>
<organism>
    <name type="scientific">Ixodes scapularis</name>
    <name type="common">Black-legged tick</name>
    <name type="synonym">Deer tick</name>
    <dbReference type="NCBI Taxonomy" id="6945"/>
    <lineage>
        <taxon>Eukaryota</taxon>
        <taxon>Metazoa</taxon>
        <taxon>Ecdysozoa</taxon>
        <taxon>Arthropoda</taxon>
        <taxon>Chelicerata</taxon>
        <taxon>Arachnida</taxon>
        <taxon>Acari</taxon>
        <taxon>Parasitiformes</taxon>
        <taxon>Ixodida</taxon>
        <taxon>Ixodoidea</taxon>
        <taxon>Ixodidae</taxon>
        <taxon>Ixodinae</taxon>
        <taxon>Ixodes</taxon>
    </lineage>
</organism>
<feature type="non-terminal residue" evidence="1">
    <location>
        <position position="1"/>
    </location>
</feature>
<sequence length="67" mass="7719">EPVAPRTDTLRMLRIRTSGHVTRGVATPPPQPPICRRKHNIGTHQRPRPSLIFAFSTCNAFQRKYRK</sequence>
<reference evidence="2" key="2">
    <citation type="submission" date="2020-05" db="UniProtKB">
        <authorList>
            <consortium name="EnsemblMetazoa"/>
        </authorList>
    </citation>
    <scope>IDENTIFICATION</scope>
    <source>
        <strain evidence="2">wikel</strain>
    </source>
</reference>
<dbReference type="PaxDb" id="6945-B7PNE8"/>
<dbReference type="InParanoid" id="B7PNE8"/>
<gene>
    <name evidence="1" type="ORF">IscW_ISCW018850</name>
</gene>
<dbReference type="VEuPathDB" id="VectorBase:ISCW018850"/>
<proteinExistence type="predicted"/>
<dbReference type="EMBL" id="ABJB010238593">
    <property type="status" value="NOT_ANNOTATED_CDS"/>
    <property type="molecule type" value="Genomic_DNA"/>
</dbReference>
<keyword evidence="3" id="KW-1185">Reference proteome</keyword>
<evidence type="ECO:0000313" key="1">
    <source>
        <dbReference type="EMBL" id="EEC08121.1"/>
    </source>
</evidence>
<evidence type="ECO:0000313" key="3">
    <source>
        <dbReference type="Proteomes" id="UP000001555"/>
    </source>
</evidence>
<dbReference type="EMBL" id="DS752131">
    <property type="protein sequence ID" value="EEC08121.1"/>
    <property type="molecule type" value="Genomic_DNA"/>
</dbReference>